<dbReference type="InterPro" id="IPR046646">
    <property type="entry name" value="DUF6758"/>
</dbReference>
<accession>A0ABP6QH99</accession>
<reference evidence="2" key="1">
    <citation type="journal article" date="2019" name="Int. J. Syst. Evol. Microbiol.">
        <title>The Global Catalogue of Microorganisms (GCM) 10K type strain sequencing project: providing services to taxonomists for standard genome sequencing and annotation.</title>
        <authorList>
            <consortium name="The Broad Institute Genomics Platform"/>
            <consortium name="The Broad Institute Genome Sequencing Center for Infectious Disease"/>
            <person name="Wu L."/>
            <person name="Ma J."/>
        </authorList>
    </citation>
    <scope>NUCLEOTIDE SEQUENCE [LARGE SCALE GENOMIC DNA]</scope>
    <source>
        <strain evidence="2">JCM 9377</strain>
    </source>
</reference>
<dbReference type="Proteomes" id="UP001501237">
    <property type="component" value="Unassembled WGS sequence"/>
</dbReference>
<evidence type="ECO:0000313" key="1">
    <source>
        <dbReference type="EMBL" id="GAA3230725.1"/>
    </source>
</evidence>
<comment type="caution">
    <text evidence="1">The sequence shown here is derived from an EMBL/GenBank/DDBJ whole genome shotgun (WGS) entry which is preliminary data.</text>
</comment>
<name>A0ABP6QH99_9ACTN</name>
<evidence type="ECO:0000313" key="2">
    <source>
        <dbReference type="Proteomes" id="UP001501237"/>
    </source>
</evidence>
<gene>
    <name evidence="1" type="ORF">GCM10010468_61380</name>
</gene>
<sequence length="181" mass="18692">MLPLLAGSPSKEGLAAVRKNAKVPLWLPWPLPLGWLVTGFLHAGDAREGARATGVALTGPGLTSGPADMIMISEEPGVGLGAHLAGIPGPDPGDGFAQGPPHAKVTAEGRPLPLWAVEAGPDRAVYLGEAMGHWLWAILWPSQAGALMIGDLHLCDLREPGIDLDLPYGAACPWLEGTPGT</sequence>
<protein>
    <submittedName>
        <fullName evidence="1">Uncharacterized protein</fullName>
    </submittedName>
</protein>
<proteinExistence type="predicted"/>
<keyword evidence="2" id="KW-1185">Reference proteome</keyword>
<dbReference type="EMBL" id="BAAAUV010000021">
    <property type="protein sequence ID" value="GAA3230725.1"/>
    <property type="molecule type" value="Genomic_DNA"/>
</dbReference>
<dbReference type="Pfam" id="PF20544">
    <property type="entry name" value="DUF6758"/>
    <property type="match status" value="1"/>
</dbReference>
<organism evidence="1 2">
    <name type="scientific">Actinocorallia longicatena</name>
    <dbReference type="NCBI Taxonomy" id="111803"/>
    <lineage>
        <taxon>Bacteria</taxon>
        <taxon>Bacillati</taxon>
        <taxon>Actinomycetota</taxon>
        <taxon>Actinomycetes</taxon>
        <taxon>Streptosporangiales</taxon>
        <taxon>Thermomonosporaceae</taxon>
        <taxon>Actinocorallia</taxon>
    </lineage>
</organism>